<evidence type="ECO:0000256" key="2">
    <source>
        <dbReference type="ARBA" id="ARBA00005135"/>
    </source>
</evidence>
<dbReference type="NCBIfam" id="TIGR00338">
    <property type="entry name" value="serB"/>
    <property type="match status" value="1"/>
</dbReference>
<dbReference type="NCBIfam" id="TIGR01488">
    <property type="entry name" value="HAD-SF-IB"/>
    <property type="match status" value="1"/>
</dbReference>
<dbReference type="SUPFAM" id="SSF56784">
    <property type="entry name" value="HAD-like"/>
    <property type="match status" value="1"/>
</dbReference>
<dbReference type="InterPro" id="IPR004469">
    <property type="entry name" value="PSP"/>
</dbReference>
<evidence type="ECO:0000256" key="9">
    <source>
        <dbReference type="ARBA" id="ARBA00023299"/>
    </source>
</evidence>
<protein>
    <recommendedName>
        <fullName evidence="4">phosphoserine phosphatase</fullName>
        <ecNumber evidence="4">3.1.3.3</ecNumber>
    </recommendedName>
    <alternativeName>
        <fullName evidence="10">O-phosphoserine phosphohydrolase</fullName>
    </alternativeName>
</protein>
<dbReference type="UniPathway" id="UPA00135">
    <property type="reaction ID" value="UER00198"/>
</dbReference>
<dbReference type="Gene3D" id="3.40.50.1000">
    <property type="entry name" value="HAD superfamily/HAD-like"/>
    <property type="match status" value="1"/>
</dbReference>
<comment type="pathway">
    <text evidence="2">Amino-acid biosynthesis; L-serine biosynthesis; L-serine from 3-phospho-D-glycerate: step 3/3.</text>
</comment>
<comment type="similarity">
    <text evidence="3">Belongs to the HAD-like hydrolase superfamily. SerB family.</text>
</comment>
<organism evidence="11">
    <name type="scientific">hydrothermal vent metagenome</name>
    <dbReference type="NCBI Taxonomy" id="652676"/>
    <lineage>
        <taxon>unclassified sequences</taxon>
        <taxon>metagenomes</taxon>
        <taxon>ecological metagenomes</taxon>
    </lineage>
</organism>
<dbReference type="AlphaFoldDB" id="A0A3B0UTP3"/>
<dbReference type="GO" id="GO:0005737">
    <property type="term" value="C:cytoplasm"/>
    <property type="evidence" value="ECO:0007669"/>
    <property type="project" value="TreeGrafter"/>
</dbReference>
<evidence type="ECO:0000313" key="11">
    <source>
        <dbReference type="EMBL" id="VAW29682.1"/>
    </source>
</evidence>
<keyword evidence="7 11" id="KW-0378">Hydrolase</keyword>
<dbReference type="PANTHER" id="PTHR43344:SF2">
    <property type="entry name" value="PHOSPHOSERINE PHOSPHATASE"/>
    <property type="match status" value="1"/>
</dbReference>
<evidence type="ECO:0000256" key="5">
    <source>
        <dbReference type="ARBA" id="ARBA00022605"/>
    </source>
</evidence>
<keyword evidence="6" id="KW-0479">Metal-binding</keyword>
<evidence type="ECO:0000256" key="3">
    <source>
        <dbReference type="ARBA" id="ARBA00009184"/>
    </source>
</evidence>
<evidence type="ECO:0000256" key="8">
    <source>
        <dbReference type="ARBA" id="ARBA00022842"/>
    </source>
</evidence>
<reference evidence="11" key="1">
    <citation type="submission" date="2018-06" db="EMBL/GenBank/DDBJ databases">
        <authorList>
            <person name="Zhirakovskaya E."/>
        </authorList>
    </citation>
    <scope>NUCLEOTIDE SEQUENCE</scope>
</reference>
<accession>A0A3B0UTP3</accession>
<dbReference type="Pfam" id="PF12710">
    <property type="entry name" value="HAD"/>
    <property type="match status" value="1"/>
</dbReference>
<dbReference type="EC" id="3.1.3.3" evidence="4"/>
<gene>
    <name evidence="11" type="ORF">MNBD_BACTEROID07-1817</name>
</gene>
<comment type="cofactor">
    <cofactor evidence="1">
        <name>Mg(2+)</name>
        <dbReference type="ChEBI" id="CHEBI:18420"/>
    </cofactor>
</comment>
<dbReference type="InterPro" id="IPR023214">
    <property type="entry name" value="HAD_sf"/>
</dbReference>
<evidence type="ECO:0000256" key="1">
    <source>
        <dbReference type="ARBA" id="ARBA00001946"/>
    </source>
</evidence>
<dbReference type="EMBL" id="UOET01000404">
    <property type="protein sequence ID" value="VAW29682.1"/>
    <property type="molecule type" value="Genomic_DNA"/>
</dbReference>
<dbReference type="GO" id="GO:0036424">
    <property type="term" value="F:L-phosphoserine phosphatase activity"/>
    <property type="evidence" value="ECO:0007669"/>
    <property type="project" value="InterPro"/>
</dbReference>
<dbReference type="GO" id="GO:0006564">
    <property type="term" value="P:L-serine biosynthetic process"/>
    <property type="evidence" value="ECO:0007669"/>
    <property type="project" value="UniProtKB-KW"/>
</dbReference>
<evidence type="ECO:0000256" key="7">
    <source>
        <dbReference type="ARBA" id="ARBA00022801"/>
    </source>
</evidence>
<keyword evidence="8" id="KW-0460">Magnesium</keyword>
<sequence>MRAMHGEIDFKESFKRRIALLKGLDETVLKEIAENLPITEGAERLLRTLKQYGYRTAILSGGFTYFGNYLKARLGIDYVFANELEIKNGKLTGRHLHEIVDGKRKAELLELLAFKEDIHLEQVIAVGDGANDLPMLEKAGMGIAFHAKPTVKASAQHAISVNGLDTILYLLGFRDREINI</sequence>
<dbReference type="GO" id="GO:0000287">
    <property type="term" value="F:magnesium ion binding"/>
    <property type="evidence" value="ECO:0007669"/>
    <property type="project" value="TreeGrafter"/>
</dbReference>
<dbReference type="InterPro" id="IPR050582">
    <property type="entry name" value="HAD-like_SerB"/>
</dbReference>
<dbReference type="InterPro" id="IPR036412">
    <property type="entry name" value="HAD-like_sf"/>
</dbReference>
<keyword evidence="9" id="KW-0718">Serine biosynthesis</keyword>
<dbReference type="PANTHER" id="PTHR43344">
    <property type="entry name" value="PHOSPHOSERINE PHOSPHATASE"/>
    <property type="match status" value="1"/>
</dbReference>
<name>A0A3B0UTP3_9ZZZZ</name>
<keyword evidence="5" id="KW-0028">Amino-acid biosynthesis</keyword>
<proteinExistence type="inferred from homology"/>
<evidence type="ECO:0000256" key="4">
    <source>
        <dbReference type="ARBA" id="ARBA00012640"/>
    </source>
</evidence>
<evidence type="ECO:0000256" key="6">
    <source>
        <dbReference type="ARBA" id="ARBA00022723"/>
    </source>
</evidence>
<evidence type="ECO:0000256" key="10">
    <source>
        <dbReference type="ARBA" id="ARBA00031693"/>
    </source>
</evidence>